<keyword evidence="6" id="KW-0805">Transcription regulation</keyword>
<comment type="similarity">
    <text evidence="10">Belongs to the SGF11 family.</text>
</comment>
<dbReference type="FunFam" id="3.30.160.60:FF:000118">
    <property type="entry name" value="Ataxin-7-like protein 3"/>
    <property type="match status" value="1"/>
</dbReference>
<accession>A0A9D3V2D3</accession>
<evidence type="ECO:0000256" key="4">
    <source>
        <dbReference type="ARBA" id="ARBA00022833"/>
    </source>
</evidence>
<evidence type="ECO:0000256" key="2">
    <source>
        <dbReference type="ARBA" id="ARBA00022723"/>
    </source>
</evidence>
<dbReference type="GO" id="GO:0071819">
    <property type="term" value="C:DUBm complex"/>
    <property type="evidence" value="ECO:0007669"/>
    <property type="project" value="UniProtKB-ARBA"/>
</dbReference>
<evidence type="ECO:0000313" key="11">
    <source>
        <dbReference type="EMBL" id="KAH1066716.1"/>
    </source>
</evidence>
<evidence type="ECO:0000256" key="9">
    <source>
        <dbReference type="ARBA" id="ARBA00023242"/>
    </source>
</evidence>
<dbReference type="EMBL" id="JAIQCV010000009">
    <property type="protein sequence ID" value="KAH1066716.1"/>
    <property type="molecule type" value="Genomic_DNA"/>
</dbReference>
<keyword evidence="4" id="KW-0862">Zinc</keyword>
<dbReference type="PANTHER" id="PTHR47674">
    <property type="entry name" value="SAGA-ASSOCIATED FACTOR 11"/>
    <property type="match status" value="1"/>
</dbReference>
<evidence type="ECO:0000256" key="6">
    <source>
        <dbReference type="ARBA" id="ARBA00023015"/>
    </source>
</evidence>
<comment type="caution">
    <text evidence="11">The sequence shown here is derived from an EMBL/GenBank/DDBJ whole genome shotgun (WGS) entry which is preliminary data.</text>
</comment>
<dbReference type="GO" id="GO:0008270">
    <property type="term" value="F:zinc ion binding"/>
    <property type="evidence" value="ECO:0007669"/>
    <property type="project" value="UniProtKB-KW"/>
</dbReference>
<evidence type="ECO:0000256" key="8">
    <source>
        <dbReference type="ARBA" id="ARBA00023163"/>
    </source>
</evidence>
<name>A0A9D3V2D3_9ROSI</name>
<dbReference type="AlphaFoldDB" id="A0A9D3V2D3"/>
<gene>
    <name evidence="11" type="ORF">J1N35_031703</name>
</gene>
<dbReference type="GO" id="GO:0006325">
    <property type="term" value="P:chromatin organization"/>
    <property type="evidence" value="ECO:0007669"/>
    <property type="project" value="UniProtKB-KW"/>
</dbReference>
<keyword evidence="7 10" id="KW-0010">Activator</keyword>
<evidence type="ECO:0000256" key="5">
    <source>
        <dbReference type="ARBA" id="ARBA00022853"/>
    </source>
</evidence>
<dbReference type="PANTHER" id="PTHR47674:SF3">
    <property type="entry name" value="SAGA-ASSOCIATED FACTOR 11"/>
    <property type="match status" value="1"/>
</dbReference>
<dbReference type="GO" id="GO:0070461">
    <property type="term" value="C:SAGA-type complex"/>
    <property type="evidence" value="ECO:0007669"/>
    <property type="project" value="TreeGrafter"/>
</dbReference>
<dbReference type="Pfam" id="PF08209">
    <property type="entry name" value="Sgf11"/>
    <property type="match status" value="1"/>
</dbReference>
<keyword evidence="12" id="KW-1185">Reference proteome</keyword>
<evidence type="ECO:0000313" key="12">
    <source>
        <dbReference type="Proteomes" id="UP000828251"/>
    </source>
</evidence>
<keyword evidence="9" id="KW-0539">Nucleus</keyword>
<protein>
    <recommendedName>
        <fullName evidence="10">SAGA-associated factor 11</fullName>
    </recommendedName>
</protein>
<proteinExistence type="inferred from homology"/>
<evidence type="ECO:0000256" key="3">
    <source>
        <dbReference type="ARBA" id="ARBA00022771"/>
    </source>
</evidence>
<comment type="subcellular location">
    <subcellularLocation>
        <location evidence="1 10">Nucleus</location>
    </subcellularLocation>
</comment>
<evidence type="ECO:0000256" key="7">
    <source>
        <dbReference type="ARBA" id="ARBA00023159"/>
    </source>
</evidence>
<dbReference type="Gene3D" id="3.30.160.60">
    <property type="entry name" value="Classic Zinc Finger"/>
    <property type="match status" value="1"/>
</dbReference>
<organism evidence="11 12">
    <name type="scientific">Gossypium stocksii</name>
    <dbReference type="NCBI Taxonomy" id="47602"/>
    <lineage>
        <taxon>Eukaryota</taxon>
        <taxon>Viridiplantae</taxon>
        <taxon>Streptophyta</taxon>
        <taxon>Embryophyta</taxon>
        <taxon>Tracheophyta</taxon>
        <taxon>Spermatophyta</taxon>
        <taxon>Magnoliopsida</taxon>
        <taxon>eudicotyledons</taxon>
        <taxon>Gunneridae</taxon>
        <taxon>Pentapetalae</taxon>
        <taxon>rosids</taxon>
        <taxon>malvids</taxon>
        <taxon>Malvales</taxon>
        <taxon>Malvaceae</taxon>
        <taxon>Malvoideae</taxon>
        <taxon>Gossypium</taxon>
    </lineage>
</organism>
<sequence>MSGPNEESTQLSLLIFGDLRDSIIVDVASESHRIAKLGLDPKLEEEEEEVNFGETNNKSVVDIFGQSRPSVASEIFDCMNCGRSIAAGRFAPHSEKCMGKVRKACRKVTRSSTAMQNRYSRGSPFSTYSPFLNSTSMNQLPQVV</sequence>
<dbReference type="InterPro" id="IPR013246">
    <property type="entry name" value="SAGA_su_Sgf11"/>
</dbReference>
<keyword evidence="3" id="KW-0863">Zinc-finger</keyword>
<reference evidence="11 12" key="1">
    <citation type="journal article" date="2021" name="Plant Biotechnol. J.">
        <title>Multi-omics assisted identification of the key and species-specific regulatory components of drought-tolerant mechanisms in Gossypium stocksii.</title>
        <authorList>
            <person name="Yu D."/>
            <person name="Ke L."/>
            <person name="Zhang D."/>
            <person name="Wu Y."/>
            <person name="Sun Y."/>
            <person name="Mei J."/>
            <person name="Sun J."/>
            <person name="Sun Y."/>
        </authorList>
    </citation>
    <scope>NUCLEOTIDE SEQUENCE [LARGE SCALE GENOMIC DNA]</scope>
    <source>
        <strain evidence="12">cv. E1</strain>
        <tissue evidence="11">Leaf</tissue>
    </source>
</reference>
<keyword evidence="2" id="KW-0479">Metal-binding</keyword>
<dbReference type="OrthoDB" id="21557at2759"/>
<keyword evidence="8" id="KW-0804">Transcription</keyword>
<dbReference type="Proteomes" id="UP000828251">
    <property type="component" value="Unassembled WGS sequence"/>
</dbReference>
<keyword evidence="5" id="KW-0156">Chromatin regulator</keyword>
<evidence type="ECO:0000256" key="1">
    <source>
        <dbReference type="ARBA" id="ARBA00004123"/>
    </source>
</evidence>
<evidence type="ECO:0000256" key="10">
    <source>
        <dbReference type="RuleBase" id="RU261113"/>
    </source>
</evidence>